<name>A0A101J8Y2_9ACTN</name>
<dbReference type="CDD" id="cd07043">
    <property type="entry name" value="STAS_anti-anti-sigma_factors"/>
    <property type="match status" value="1"/>
</dbReference>
<dbReference type="Pfam" id="PF13466">
    <property type="entry name" value="STAS_2"/>
    <property type="match status" value="1"/>
</dbReference>
<dbReference type="Proteomes" id="UP000053244">
    <property type="component" value="Unassembled WGS sequence"/>
</dbReference>
<dbReference type="PROSITE" id="PS50801">
    <property type="entry name" value="STAS"/>
    <property type="match status" value="1"/>
</dbReference>
<dbReference type="SUPFAM" id="SSF52091">
    <property type="entry name" value="SpoIIaa-like"/>
    <property type="match status" value="1"/>
</dbReference>
<proteinExistence type="predicted"/>
<evidence type="ECO:0000259" key="1">
    <source>
        <dbReference type="PROSITE" id="PS50801"/>
    </source>
</evidence>
<comment type="caution">
    <text evidence="2">The sequence shown here is derived from an EMBL/GenBank/DDBJ whole genome shotgun (WGS) entry which is preliminary data.</text>
</comment>
<keyword evidence="3" id="KW-1185">Reference proteome</keyword>
<protein>
    <recommendedName>
        <fullName evidence="1">STAS domain-containing protein</fullName>
    </recommendedName>
</protein>
<dbReference type="InterPro" id="IPR002645">
    <property type="entry name" value="STAS_dom"/>
</dbReference>
<sequence>MTDDYYSITTGPAAADVGGVVTVRVTLAGSFDIGARDELRDALLAAADAGAPGDRILVDLGQVRFVDSEAISALIQGYLAAETAGLSLRLTGATGVVAKVLTVIGLDHLREDPAPGS</sequence>
<gene>
    <name evidence="2" type="ORF">ADL15_48520</name>
</gene>
<dbReference type="InterPro" id="IPR036513">
    <property type="entry name" value="STAS_dom_sf"/>
</dbReference>
<dbReference type="Gene3D" id="3.30.750.24">
    <property type="entry name" value="STAS domain"/>
    <property type="match status" value="1"/>
</dbReference>
<evidence type="ECO:0000313" key="3">
    <source>
        <dbReference type="Proteomes" id="UP000053244"/>
    </source>
</evidence>
<dbReference type="EMBL" id="LLZH01000342">
    <property type="protein sequence ID" value="KUL22388.1"/>
    <property type="molecule type" value="Genomic_DNA"/>
</dbReference>
<dbReference type="AlphaFoldDB" id="A0A101J8Y2"/>
<evidence type="ECO:0000313" key="2">
    <source>
        <dbReference type="EMBL" id="KUL22388.1"/>
    </source>
</evidence>
<reference evidence="2 3" key="1">
    <citation type="submission" date="2015-10" db="EMBL/GenBank/DDBJ databases">
        <authorList>
            <person name="Gilbert D.G."/>
        </authorList>
    </citation>
    <scope>NUCLEOTIDE SEQUENCE [LARGE SCALE GENOMIC DNA]</scope>
    <source>
        <strain evidence="2 3">NRRL B-16712</strain>
    </source>
</reference>
<dbReference type="RefSeq" id="WP_067707504.1">
    <property type="nucleotide sequence ID" value="NZ_LLZH01000342.1"/>
</dbReference>
<feature type="domain" description="STAS" evidence="1">
    <location>
        <begin position="25"/>
        <end position="117"/>
    </location>
</feature>
<organism evidence="2 3">
    <name type="scientific">Actinoplanes awajinensis subsp. mycoplanecinus</name>
    <dbReference type="NCBI Taxonomy" id="135947"/>
    <lineage>
        <taxon>Bacteria</taxon>
        <taxon>Bacillati</taxon>
        <taxon>Actinomycetota</taxon>
        <taxon>Actinomycetes</taxon>
        <taxon>Micromonosporales</taxon>
        <taxon>Micromonosporaceae</taxon>
        <taxon>Actinoplanes</taxon>
    </lineage>
</organism>
<dbReference type="InterPro" id="IPR058548">
    <property type="entry name" value="MlaB-like_STAS"/>
</dbReference>
<accession>A0A101J8Y2</accession>